<reference evidence="2 3" key="1">
    <citation type="submission" date="2020-07" db="EMBL/GenBank/DDBJ databases">
        <authorList>
            <person name="Feng H."/>
        </authorList>
    </citation>
    <scope>NUCLEOTIDE SEQUENCE [LARGE SCALE GENOMIC DNA]</scope>
    <source>
        <strain evidence="3">s-11</strain>
    </source>
</reference>
<comment type="caution">
    <text evidence="2">The sequence shown here is derived from an EMBL/GenBank/DDBJ whole genome shotgun (WGS) entry which is preliminary data.</text>
</comment>
<keyword evidence="1" id="KW-0472">Membrane</keyword>
<keyword evidence="1" id="KW-1133">Transmembrane helix</keyword>
<keyword evidence="3" id="KW-1185">Reference proteome</keyword>
<dbReference type="Proteomes" id="UP000530514">
    <property type="component" value="Unassembled WGS sequence"/>
</dbReference>
<gene>
    <name evidence="2" type="ORF">H1164_09460</name>
</gene>
<name>A0A7W1XAS4_9BACL</name>
<dbReference type="RefSeq" id="WP_160173868.1">
    <property type="nucleotide sequence ID" value="NZ_JACEIP010000012.1"/>
</dbReference>
<sequence>MDLMIILFLLVLINLLIAIARTSSKKWLRVSLNSVSFVLLFVSLLFVLRMFL</sequence>
<keyword evidence="1" id="KW-0812">Transmembrane</keyword>
<proteinExistence type="predicted"/>
<organism evidence="2 3">
    <name type="scientific">Thermoactinomyces daqus</name>
    <dbReference type="NCBI Taxonomy" id="1329516"/>
    <lineage>
        <taxon>Bacteria</taxon>
        <taxon>Bacillati</taxon>
        <taxon>Bacillota</taxon>
        <taxon>Bacilli</taxon>
        <taxon>Bacillales</taxon>
        <taxon>Thermoactinomycetaceae</taxon>
        <taxon>Thermoactinomyces</taxon>
    </lineage>
</organism>
<protein>
    <submittedName>
        <fullName evidence="2">Uncharacterized protein</fullName>
    </submittedName>
</protein>
<evidence type="ECO:0000313" key="3">
    <source>
        <dbReference type="Proteomes" id="UP000530514"/>
    </source>
</evidence>
<evidence type="ECO:0000313" key="2">
    <source>
        <dbReference type="EMBL" id="MBA4543128.1"/>
    </source>
</evidence>
<accession>A0A7W1XAS4</accession>
<evidence type="ECO:0000256" key="1">
    <source>
        <dbReference type="SAM" id="Phobius"/>
    </source>
</evidence>
<dbReference type="EMBL" id="JACEIP010000012">
    <property type="protein sequence ID" value="MBA4543128.1"/>
    <property type="molecule type" value="Genomic_DNA"/>
</dbReference>
<dbReference type="AlphaFoldDB" id="A0A7W1XAS4"/>
<feature type="transmembrane region" description="Helical" evidence="1">
    <location>
        <begin position="30"/>
        <end position="51"/>
    </location>
</feature>